<dbReference type="PANTHER" id="PTHR32208">
    <property type="entry name" value="SECRETED PROTEIN-RELATED"/>
    <property type="match status" value="1"/>
</dbReference>
<dbReference type="EMBL" id="CP136891">
    <property type="protein sequence ID" value="WOK99284.1"/>
    <property type="molecule type" value="Genomic_DNA"/>
</dbReference>
<keyword evidence="6" id="KW-1185">Reference proteome</keyword>
<name>A0AAQ3K1C5_9LILI</name>
<protein>
    <submittedName>
        <fullName evidence="4">Aldehyde oxidase GLOX1-like</fullName>
    </submittedName>
</protein>
<feature type="region of interest" description="Disordered" evidence="1">
    <location>
        <begin position="147"/>
        <end position="195"/>
    </location>
</feature>
<gene>
    <name evidence="4" type="ORF">Cni_G07995</name>
    <name evidence="5" type="ORF">Cni_G07996</name>
</gene>
<evidence type="ECO:0000259" key="3">
    <source>
        <dbReference type="Pfam" id="PF07250"/>
    </source>
</evidence>
<evidence type="ECO:0000256" key="2">
    <source>
        <dbReference type="SAM" id="SignalP"/>
    </source>
</evidence>
<evidence type="ECO:0000313" key="4">
    <source>
        <dbReference type="EMBL" id="WOK99283.1"/>
    </source>
</evidence>
<organism evidence="4 6">
    <name type="scientific">Canna indica</name>
    <name type="common">Indian-shot</name>
    <dbReference type="NCBI Taxonomy" id="4628"/>
    <lineage>
        <taxon>Eukaryota</taxon>
        <taxon>Viridiplantae</taxon>
        <taxon>Streptophyta</taxon>
        <taxon>Embryophyta</taxon>
        <taxon>Tracheophyta</taxon>
        <taxon>Spermatophyta</taxon>
        <taxon>Magnoliopsida</taxon>
        <taxon>Liliopsida</taxon>
        <taxon>Zingiberales</taxon>
        <taxon>Cannaceae</taxon>
        <taxon>Canna</taxon>
    </lineage>
</organism>
<dbReference type="Pfam" id="PF07250">
    <property type="entry name" value="Glyoxal_oxid_N"/>
    <property type="match status" value="1"/>
</dbReference>
<proteinExistence type="predicted"/>
<dbReference type="AlphaFoldDB" id="A0AAQ3K1C5"/>
<sequence length="195" mass="22156">MAKVLLHAAALFLLLLGTTTFVESFIFGDNPFAQPLKVVRKKPDFETSYAGEWKLATPNAGVSAMHLAITRTNKAIMFDSTIMMVPPLKLQPGNCRPVPKSKTNEMDCSVHAVEYDLETGKSRPLKVRYPGHPCRWKLLRCRRPPSVQLRVRPSSREKKPDSQSSSVPCRDHRRRREQPLPLRSPLHGRQSLHLR</sequence>
<evidence type="ECO:0000256" key="1">
    <source>
        <dbReference type="SAM" id="MobiDB-lite"/>
    </source>
</evidence>
<feature type="signal peptide" evidence="2">
    <location>
        <begin position="1"/>
        <end position="24"/>
    </location>
</feature>
<dbReference type="PANTHER" id="PTHR32208:SF93">
    <property type="entry name" value="ALDEHYDE OXIDASE GLOX1"/>
    <property type="match status" value="1"/>
</dbReference>
<keyword evidence="2" id="KW-0732">Signal</keyword>
<feature type="chain" id="PRO_5044712144" evidence="2">
    <location>
        <begin position="25"/>
        <end position="195"/>
    </location>
</feature>
<dbReference type="InterPro" id="IPR009880">
    <property type="entry name" value="Glyoxal_oxidase_N"/>
</dbReference>
<accession>A0AAQ3K1C5</accession>
<evidence type="ECO:0000313" key="6">
    <source>
        <dbReference type="Proteomes" id="UP001327560"/>
    </source>
</evidence>
<evidence type="ECO:0000313" key="5">
    <source>
        <dbReference type="EMBL" id="WOK99284.1"/>
    </source>
</evidence>
<dbReference type="EMBL" id="CP136891">
    <property type="protein sequence ID" value="WOK99283.1"/>
    <property type="molecule type" value="Genomic_DNA"/>
</dbReference>
<dbReference type="Proteomes" id="UP001327560">
    <property type="component" value="Chromosome 2"/>
</dbReference>
<feature type="domain" description="Glyoxal oxidase N-terminal" evidence="3">
    <location>
        <begin position="65"/>
        <end position="128"/>
    </location>
</feature>
<reference evidence="4 6" key="1">
    <citation type="submission" date="2023-10" db="EMBL/GenBank/DDBJ databases">
        <title>Chromosome-scale genome assembly provides insights into flower coloration mechanisms of Canna indica.</title>
        <authorList>
            <person name="Li C."/>
        </authorList>
    </citation>
    <scope>NUCLEOTIDE SEQUENCE [LARGE SCALE GENOMIC DNA]</scope>
    <source>
        <tissue evidence="4">Flower</tissue>
    </source>
</reference>